<evidence type="ECO:0000256" key="2">
    <source>
        <dbReference type="ARBA" id="ARBA00009156"/>
    </source>
</evidence>
<dbReference type="SUPFAM" id="SSF53067">
    <property type="entry name" value="Actin-like ATPase domain"/>
    <property type="match status" value="1"/>
</dbReference>
<gene>
    <name evidence="8" type="ORF">EZS28_031796</name>
</gene>
<evidence type="ECO:0000259" key="7">
    <source>
        <dbReference type="Pfam" id="PF00370"/>
    </source>
</evidence>
<evidence type="ECO:0000256" key="5">
    <source>
        <dbReference type="ARBA" id="ARBA00022777"/>
    </source>
</evidence>
<dbReference type="EC" id="2.7.1.30" evidence="3"/>
<keyword evidence="5 8" id="KW-0418">Kinase</keyword>
<dbReference type="Proteomes" id="UP000324800">
    <property type="component" value="Unassembled WGS sequence"/>
</dbReference>
<evidence type="ECO:0000256" key="3">
    <source>
        <dbReference type="ARBA" id="ARBA00012099"/>
    </source>
</evidence>
<name>A0A5J4UPN3_9EUKA</name>
<dbReference type="GO" id="GO:0019563">
    <property type="term" value="P:glycerol catabolic process"/>
    <property type="evidence" value="ECO:0007669"/>
    <property type="project" value="UniProtKB-UniPathway"/>
</dbReference>
<dbReference type="PANTHER" id="PTHR10196">
    <property type="entry name" value="SUGAR KINASE"/>
    <property type="match status" value="1"/>
</dbReference>
<dbReference type="PROSITE" id="PS00933">
    <property type="entry name" value="FGGY_KINASES_1"/>
    <property type="match status" value="1"/>
</dbReference>
<dbReference type="InterPro" id="IPR018484">
    <property type="entry name" value="FGGY_N"/>
</dbReference>
<dbReference type="GO" id="GO:0005829">
    <property type="term" value="C:cytosol"/>
    <property type="evidence" value="ECO:0007669"/>
    <property type="project" value="TreeGrafter"/>
</dbReference>
<dbReference type="GO" id="GO:0004370">
    <property type="term" value="F:glycerol kinase activity"/>
    <property type="evidence" value="ECO:0007669"/>
    <property type="project" value="UniProtKB-EC"/>
</dbReference>
<evidence type="ECO:0000313" key="9">
    <source>
        <dbReference type="Proteomes" id="UP000324800"/>
    </source>
</evidence>
<sequence length="161" mass="18470">LSEEYEICGVGITNQRETCICWDKLSGKPLHNAIVWHDTRTNELVDEYISKYGDKFAFAYRSGLPFSTYFSALKFVWLVRNVTEISKAISENRCMFGTMDSWIIYSILPEVRSSSEIYGRLRLKHFNLEGLELLEGIPIAGCLGDQQSALLGHKALRYNKY</sequence>
<dbReference type="InterPro" id="IPR043129">
    <property type="entry name" value="ATPase_NBD"/>
</dbReference>
<dbReference type="PANTHER" id="PTHR10196:SF69">
    <property type="entry name" value="GLYCEROL KINASE"/>
    <property type="match status" value="1"/>
</dbReference>
<proteinExistence type="inferred from homology"/>
<evidence type="ECO:0000313" key="8">
    <source>
        <dbReference type="EMBL" id="KAA6372676.1"/>
    </source>
</evidence>
<dbReference type="Pfam" id="PF00370">
    <property type="entry name" value="FGGY_N"/>
    <property type="match status" value="1"/>
</dbReference>
<comment type="similarity">
    <text evidence="2">Belongs to the FGGY kinase family.</text>
</comment>
<accession>A0A5J4UPN3</accession>
<keyword evidence="4" id="KW-0808">Transferase</keyword>
<comment type="caution">
    <text evidence="8">The sequence shown here is derived from an EMBL/GenBank/DDBJ whole genome shotgun (WGS) entry which is preliminary data.</text>
</comment>
<evidence type="ECO:0000256" key="4">
    <source>
        <dbReference type="ARBA" id="ARBA00022679"/>
    </source>
</evidence>
<dbReference type="InterPro" id="IPR018483">
    <property type="entry name" value="Carb_kinase_FGGY_CS"/>
</dbReference>
<dbReference type="UniPathway" id="UPA00618">
    <property type="reaction ID" value="UER00672"/>
</dbReference>
<dbReference type="Gene3D" id="3.30.420.40">
    <property type="match status" value="2"/>
</dbReference>
<comment type="pathway">
    <text evidence="1">Polyol metabolism; glycerol degradation via glycerol kinase pathway; sn-glycerol 3-phosphate from glycerol: step 1/1.</text>
</comment>
<feature type="domain" description="Carbohydrate kinase FGGY N-terminal" evidence="7">
    <location>
        <begin position="5"/>
        <end position="106"/>
    </location>
</feature>
<dbReference type="AlphaFoldDB" id="A0A5J4UPN3"/>
<dbReference type="EMBL" id="SNRW01013392">
    <property type="protein sequence ID" value="KAA6372676.1"/>
    <property type="molecule type" value="Genomic_DNA"/>
</dbReference>
<evidence type="ECO:0000256" key="6">
    <source>
        <dbReference type="ARBA" id="ARBA00043149"/>
    </source>
</evidence>
<dbReference type="OrthoDB" id="5422795at2759"/>
<evidence type="ECO:0000256" key="1">
    <source>
        <dbReference type="ARBA" id="ARBA00005190"/>
    </source>
</evidence>
<reference evidence="8 9" key="1">
    <citation type="submission" date="2019-03" db="EMBL/GenBank/DDBJ databases">
        <title>Single cell metagenomics reveals metabolic interactions within the superorganism composed of flagellate Streblomastix strix and complex community of Bacteroidetes bacteria on its surface.</title>
        <authorList>
            <person name="Treitli S.C."/>
            <person name="Kolisko M."/>
            <person name="Husnik F."/>
            <person name="Keeling P."/>
            <person name="Hampl V."/>
        </authorList>
    </citation>
    <scope>NUCLEOTIDE SEQUENCE [LARGE SCALE GENOMIC DNA]</scope>
    <source>
        <strain evidence="8">ST1C</strain>
    </source>
</reference>
<protein>
    <recommendedName>
        <fullName evidence="3">glycerol kinase</fullName>
        <ecNumber evidence="3">2.7.1.30</ecNumber>
    </recommendedName>
    <alternativeName>
        <fullName evidence="6">ATP:glycerol 3-phosphotransferase</fullName>
    </alternativeName>
</protein>
<organism evidence="8 9">
    <name type="scientific">Streblomastix strix</name>
    <dbReference type="NCBI Taxonomy" id="222440"/>
    <lineage>
        <taxon>Eukaryota</taxon>
        <taxon>Metamonada</taxon>
        <taxon>Preaxostyla</taxon>
        <taxon>Oxymonadida</taxon>
        <taxon>Streblomastigidae</taxon>
        <taxon>Streblomastix</taxon>
    </lineage>
</organism>
<feature type="non-terminal residue" evidence="8">
    <location>
        <position position="1"/>
    </location>
</feature>